<dbReference type="GO" id="GO:0004553">
    <property type="term" value="F:hydrolase activity, hydrolyzing O-glycosyl compounds"/>
    <property type="evidence" value="ECO:0007669"/>
    <property type="project" value="InterPro"/>
</dbReference>
<reference evidence="3 4" key="1">
    <citation type="journal article" date="2024" name="Front Chem Biol">
        <title>Unveiling the potential of Daldinia eschscholtzii MFLUCC 19-0629 through bioactivity and bioinformatics studies for enhanced sustainable agriculture production.</title>
        <authorList>
            <person name="Brooks S."/>
            <person name="Weaver J.A."/>
            <person name="Klomchit A."/>
            <person name="Alharthi S.A."/>
            <person name="Onlamun T."/>
            <person name="Nurani R."/>
            <person name="Vong T.K."/>
            <person name="Alberti F."/>
            <person name="Greco C."/>
        </authorList>
    </citation>
    <scope>NUCLEOTIDE SEQUENCE [LARGE SCALE GENOMIC DNA]</scope>
    <source>
        <strain evidence="3">MFLUCC 19-0629</strain>
    </source>
</reference>
<dbReference type="InterPro" id="IPR013320">
    <property type="entry name" value="ConA-like_dom_sf"/>
</dbReference>
<comment type="caution">
    <text evidence="3">The sequence shown here is derived from an EMBL/GenBank/DDBJ whole genome shotgun (WGS) entry which is preliminary data.</text>
</comment>
<evidence type="ECO:0000313" key="3">
    <source>
        <dbReference type="EMBL" id="KAK6957139.1"/>
    </source>
</evidence>
<keyword evidence="1" id="KW-0732">Signal</keyword>
<name>A0AAX6MWZ9_9PEZI</name>
<protein>
    <recommendedName>
        <fullName evidence="2">GH16 domain-containing protein</fullName>
    </recommendedName>
</protein>
<dbReference type="Gene3D" id="2.60.120.200">
    <property type="match status" value="1"/>
</dbReference>
<dbReference type="InterPro" id="IPR000757">
    <property type="entry name" value="Beta-glucanase-like"/>
</dbReference>
<accession>A0AAX6MWZ9</accession>
<dbReference type="CDD" id="cd00413">
    <property type="entry name" value="Glyco_hydrolase_16"/>
    <property type="match status" value="1"/>
</dbReference>
<dbReference type="AlphaFoldDB" id="A0AAX6MWZ9"/>
<dbReference type="EMBL" id="JBANMG010000002">
    <property type="protein sequence ID" value="KAK6957139.1"/>
    <property type="molecule type" value="Genomic_DNA"/>
</dbReference>
<keyword evidence="4" id="KW-1185">Reference proteome</keyword>
<evidence type="ECO:0000313" key="4">
    <source>
        <dbReference type="Proteomes" id="UP001369815"/>
    </source>
</evidence>
<dbReference type="SUPFAM" id="SSF49899">
    <property type="entry name" value="Concanavalin A-like lectins/glucanases"/>
    <property type="match status" value="2"/>
</dbReference>
<feature type="signal peptide" evidence="1">
    <location>
        <begin position="1"/>
        <end position="26"/>
    </location>
</feature>
<evidence type="ECO:0000259" key="2">
    <source>
        <dbReference type="PROSITE" id="PS51762"/>
    </source>
</evidence>
<dbReference type="GO" id="GO:0005975">
    <property type="term" value="P:carbohydrate metabolic process"/>
    <property type="evidence" value="ECO:0007669"/>
    <property type="project" value="InterPro"/>
</dbReference>
<feature type="domain" description="GH16" evidence="2">
    <location>
        <begin position="54"/>
        <end position="304"/>
    </location>
</feature>
<proteinExistence type="predicted"/>
<dbReference type="PANTHER" id="PTHR38121">
    <property type="entry name" value="GH16 DOMAIN-CONTAINING PROTEIN"/>
    <property type="match status" value="1"/>
</dbReference>
<organism evidence="3 4">
    <name type="scientific">Daldinia eschscholtzii</name>
    <dbReference type="NCBI Taxonomy" id="292717"/>
    <lineage>
        <taxon>Eukaryota</taxon>
        <taxon>Fungi</taxon>
        <taxon>Dikarya</taxon>
        <taxon>Ascomycota</taxon>
        <taxon>Pezizomycotina</taxon>
        <taxon>Sordariomycetes</taxon>
        <taxon>Xylariomycetidae</taxon>
        <taxon>Xylariales</taxon>
        <taxon>Hypoxylaceae</taxon>
        <taxon>Daldinia</taxon>
    </lineage>
</organism>
<sequence>MIASQTHLWAAVLTVISFLAPQQAVAQTPINPALCHCYLTNGTAPRYFTNHKFFDFRNIANPRVPPPINNRDGSTNAPVTNAYFNSANFTNTWSIQSWVDSGAIYNTYSKNDVYIESNTDPNPASRTYLTLRTYRHPAGNFQSSAEIQSISPNYQFLSMRMYSRTRGASGAVSAMFTYRGGATEADVQEADMEILTSDPNNEIHYTNQPSMVSGESRPNATHEIAIPGTWTAWRTHRYDWTPGLSSWYVDGRLVNSNAFQAPVDPANILFNTWSDGGSWSGTMASGQSAQMQIQWIELIYNNTAEPSRFAHCANVCSLDRGTQPGVPSLVSSGP</sequence>
<dbReference type="PROSITE" id="PS51762">
    <property type="entry name" value="GH16_2"/>
    <property type="match status" value="1"/>
</dbReference>
<feature type="chain" id="PRO_5043533944" description="GH16 domain-containing protein" evidence="1">
    <location>
        <begin position="27"/>
        <end position="334"/>
    </location>
</feature>
<gene>
    <name evidence="3" type="ORF">Daesc_002424</name>
</gene>
<dbReference type="PANTHER" id="PTHR38121:SF4">
    <property type="entry name" value="GH16 DOMAIN-CONTAINING PROTEIN-RELATED"/>
    <property type="match status" value="1"/>
</dbReference>
<evidence type="ECO:0000256" key="1">
    <source>
        <dbReference type="SAM" id="SignalP"/>
    </source>
</evidence>
<dbReference type="Proteomes" id="UP001369815">
    <property type="component" value="Unassembled WGS sequence"/>
</dbReference>
<dbReference type="Pfam" id="PF00722">
    <property type="entry name" value="Glyco_hydro_16"/>
    <property type="match status" value="1"/>
</dbReference>